<dbReference type="AlphaFoldDB" id="A0A7R9CDV8"/>
<evidence type="ECO:0000256" key="1">
    <source>
        <dbReference type="SAM" id="Phobius"/>
    </source>
</evidence>
<name>A0A7R9CDV8_TIMCR</name>
<gene>
    <name evidence="2" type="ORF">TCEB3V08_LOCUS2169</name>
</gene>
<sequence>MAKASLARDVAAVACGETLSCLWEGVDRVKCYWLALMSTASYYPFRLYALSTNYTNGLGIGKVELVEVNPHLRGGRVENHLGKTTPVHPTEIQTSISPSSAVELNMTSALANSATETVALRLECSDNCLPSNALQKYHQDDCSVRRGDKKKLVTRSICSNKQGRLAAGVWGIIYNGGSTWHKTRQFSWGDRLKMEIGAGSSCATATLVAGRRNSTLLNSFPLFSPPCSCPVVSIYGTRHGFNTRERFYTAKDQQRTSAGRCVVIIFVSAVLLVTGVGQFKIARRYCVCPRSRNTALQKNLEAREIEPGTSRSAARNFDH</sequence>
<accession>A0A7R9CDV8</accession>
<feature type="transmembrane region" description="Helical" evidence="1">
    <location>
        <begin position="262"/>
        <end position="282"/>
    </location>
</feature>
<keyword evidence="1" id="KW-0472">Membrane</keyword>
<keyword evidence="1" id="KW-0812">Transmembrane</keyword>
<evidence type="ECO:0000313" key="2">
    <source>
        <dbReference type="EMBL" id="CAD7394241.1"/>
    </source>
</evidence>
<organism evidence="2">
    <name type="scientific">Timema cristinae</name>
    <name type="common">Walking stick</name>
    <dbReference type="NCBI Taxonomy" id="61476"/>
    <lineage>
        <taxon>Eukaryota</taxon>
        <taxon>Metazoa</taxon>
        <taxon>Ecdysozoa</taxon>
        <taxon>Arthropoda</taxon>
        <taxon>Hexapoda</taxon>
        <taxon>Insecta</taxon>
        <taxon>Pterygota</taxon>
        <taxon>Neoptera</taxon>
        <taxon>Polyneoptera</taxon>
        <taxon>Phasmatodea</taxon>
        <taxon>Timematodea</taxon>
        <taxon>Timematoidea</taxon>
        <taxon>Timematidae</taxon>
        <taxon>Timema</taxon>
    </lineage>
</organism>
<dbReference type="EMBL" id="OC316913">
    <property type="protein sequence ID" value="CAD7394241.1"/>
    <property type="molecule type" value="Genomic_DNA"/>
</dbReference>
<reference evidence="2" key="1">
    <citation type="submission" date="2020-11" db="EMBL/GenBank/DDBJ databases">
        <authorList>
            <person name="Tran Van P."/>
        </authorList>
    </citation>
    <scope>NUCLEOTIDE SEQUENCE</scope>
</reference>
<keyword evidence="1" id="KW-1133">Transmembrane helix</keyword>
<protein>
    <submittedName>
        <fullName evidence="2">Uncharacterized protein</fullName>
    </submittedName>
</protein>
<proteinExistence type="predicted"/>